<name>A0AAV7NWB9_PLEWA</name>
<feature type="region of interest" description="Disordered" evidence="1">
    <location>
        <begin position="28"/>
        <end position="66"/>
    </location>
</feature>
<proteinExistence type="predicted"/>
<feature type="compositionally biased region" description="Polar residues" evidence="1">
    <location>
        <begin position="31"/>
        <end position="47"/>
    </location>
</feature>
<keyword evidence="3" id="KW-1185">Reference proteome</keyword>
<dbReference type="AlphaFoldDB" id="A0AAV7NWB9"/>
<comment type="caution">
    <text evidence="2">The sequence shown here is derived from an EMBL/GenBank/DDBJ whole genome shotgun (WGS) entry which is preliminary data.</text>
</comment>
<reference evidence="2" key="1">
    <citation type="journal article" date="2022" name="bioRxiv">
        <title>Sequencing and chromosome-scale assembly of the giantPleurodeles waltlgenome.</title>
        <authorList>
            <person name="Brown T."/>
            <person name="Elewa A."/>
            <person name="Iarovenko S."/>
            <person name="Subramanian E."/>
            <person name="Araus A.J."/>
            <person name="Petzold A."/>
            <person name="Susuki M."/>
            <person name="Suzuki K.-i.T."/>
            <person name="Hayashi T."/>
            <person name="Toyoda A."/>
            <person name="Oliveira C."/>
            <person name="Osipova E."/>
            <person name="Leigh N.D."/>
            <person name="Simon A."/>
            <person name="Yun M.H."/>
        </authorList>
    </citation>
    <scope>NUCLEOTIDE SEQUENCE</scope>
    <source>
        <strain evidence="2">20211129_DDA</strain>
        <tissue evidence="2">Liver</tissue>
    </source>
</reference>
<evidence type="ECO:0000313" key="2">
    <source>
        <dbReference type="EMBL" id="KAJ1119377.1"/>
    </source>
</evidence>
<accession>A0AAV7NWB9</accession>
<evidence type="ECO:0000313" key="3">
    <source>
        <dbReference type="Proteomes" id="UP001066276"/>
    </source>
</evidence>
<protein>
    <submittedName>
        <fullName evidence="2">Uncharacterized protein</fullName>
    </submittedName>
</protein>
<dbReference type="EMBL" id="JANPWB010000012">
    <property type="protein sequence ID" value="KAJ1119377.1"/>
    <property type="molecule type" value="Genomic_DNA"/>
</dbReference>
<evidence type="ECO:0000256" key="1">
    <source>
        <dbReference type="SAM" id="MobiDB-lite"/>
    </source>
</evidence>
<organism evidence="2 3">
    <name type="scientific">Pleurodeles waltl</name>
    <name type="common">Iberian ribbed newt</name>
    <dbReference type="NCBI Taxonomy" id="8319"/>
    <lineage>
        <taxon>Eukaryota</taxon>
        <taxon>Metazoa</taxon>
        <taxon>Chordata</taxon>
        <taxon>Craniata</taxon>
        <taxon>Vertebrata</taxon>
        <taxon>Euteleostomi</taxon>
        <taxon>Amphibia</taxon>
        <taxon>Batrachia</taxon>
        <taxon>Caudata</taxon>
        <taxon>Salamandroidea</taxon>
        <taxon>Salamandridae</taxon>
        <taxon>Pleurodelinae</taxon>
        <taxon>Pleurodeles</taxon>
    </lineage>
</organism>
<gene>
    <name evidence="2" type="ORF">NDU88_007563</name>
</gene>
<dbReference type="Proteomes" id="UP001066276">
    <property type="component" value="Chromosome 8"/>
</dbReference>
<sequence>MNITCTSIACPNAADVEALLRGAGSFEGTPQLLQWSSGQGYTASGASTLRMDPPRASPGRPRNERS</sequence>